<comment type="caution">
    <text evidence="1">The sequence shown here is derived from an EMBL/GenBank/DDBJ whole genome shotgun (WGS) entry which is preliminary data.</text>
</comment>
<keyword evidence="2" id="KW-1185">Reference proteome</keyword>
<protein>
    <submittedName>
        <fullName evidence="1">Uncharacterized protein</fullName>
    </submittedName>
</protein>
<evidence type="ECO:0000313" key="2">
    <source>
        <dbReference type="Proteomes" id="UP001595752"/>
    </source>
</evidence>
<proteinExistence type="predicted"/>
<reference evidence="2" key="1">
    <citation type="journal article" date="2019" name="Int. J. Syst. Evol. Microbiol.">
        <title>The Global Catalogue of Microorganisms (GCM) 10K type strain sequencing project: providing services to taxonomists for standard genome sequencing and annotation.</title>
        <authorList>
            <consortium name="The Broad Institute Genomics Platform"/>
            <consortium name="The Broad Institute Genome Sequencing Center for Infectious Disease"/>
            <person name="Wu L."/>
            <person name="Ma J."/>
        </authorList>
    </citation>
    <scope>NUCLEOTIDE SEQUENCE [LARGE SCALE GENOMIC DNA]</scope>
    <source>
        <strain evidence="2">CCUG 61889</strain>
    </source>
</reference>
<sequence length="79" mass="9101">MLKSICILVREILEKYFFLGANACDERWAARGHELKVSEVRIETWVIGGGGWGKPDGHRKFNRNGEQFNMGEHFQVYSS</sequence>
<organism evidence="1 2">
    <name type="scientific">Bacillus songklensis</name>
    <dbReference type="NCBI Taxonomy" id="1069116"/>
    <lineage>
        <taxon>Bacteria</taxon>
        <taxon>Bacillati</taxon>
        <taxon>Bacillota</taxon>
        <taxon>Bacilli</taxon>
        <taxon>Bacillales</taxon>
        <taxon>Bacillaceae</taxon>
        <taxon>Bacillus</taxon>
    </lineage>
</organism>
<gene>
    <name evidence="1" type="ORF">ACFOU2_14355</name>
</gene>
<accession>A0ABV8B5N2</accession>
<dbReference type="EMBL" id="JBHRZT010000052">
    <property type="protein sequence ID" value="MFC3884611.1"/>
    <property type="molecule type" value="Genomic_DNA"/>
</dbReference>
<name>A0ABV8B5N2_9BACI</name>
<evidence type="ECO:0000313" key="1">
    <source>
        <dbReference type="EMBL" id="MFC3884611.1"/>
    </source>
</evidence>
<dbReference type="Proteomes" id="UP001595752">
    <property type="component" value="Unassembled WGS sequence"/>
</dbReference>